<evidence type="ECO:0000256" key="3">
    <source>
        <dbReference type="ARBA" id="ARBA00022527"/>
    </source>
</evidence>
<evidence type="ECO:0000256" key="8">
    <source>
        <dbReference type="ARBA" id="ARBA00022737"/>
    </source>
</evidence>
<dbReference type="Pfam" id="PF07714">
    <property type="entry name" value="PK_Tyr_Ser-Thr"/>
    <property type="match status" value="1"/>
</dbReference>
<keyword evidence="6" id="KW-0812">Transmembrane</keyword>
<dbReference type="Pfam" id="PF23598">
    <property type="entry name" value="LRR_14"/>
    <property type="match status" value="1"/>
</dbReference>
<dbReference type="PROSITE" id="PS00107">
    <property type="entry name" value="PROTEIN_KINASE_ATP"/>
    <property type="match status" value="1"/>
</dbReference>
<sequence>MPIPARPLRTPLLFLVFAIGFVARADDEVRFLLDLKSGLQSGDDGALFDTWAEGSSSPCNFVGVKCNSAGSVTEIDLASRGVSGWLRVDALCSLPSLRRLSLAYNFVAGNLRPGIGNCTNLLHLDLYSNKFSGPVPDLSSLTKLQVLNLSQNGFTGPFPWSSLGGLANLTDLILGDNLYDKAPFPNEILGLKKLSSIYLSNCSLERKIPPGIGDLTELRRLELSTNAFSGGIPAELTKLTKLTTLELYENQFTGTLPGGFGNLFNLEYLDASTNMLQGDLRLLKNLTKLVSLQLFNNQFTGEIPAEMGDFKGLVNLSLYSNKLSGPLPPKLGSWAEFNFIDVSENYLTGSIPPDMCKRGTMTRLLMLDNQLTGEIPPSYANCPTLIRFRVSNNNLTGTVPAKLWGLPNAEIIDLAGNDFEGPVTSDIQSAKALGLLVISDNRFSGQIPVEISKASSLVSIDARSNQLSGEIPPAIGELKKLSGLYLQRNKLGGGVPEELGSCASLNEIDLSDNSLSGEIPTSLSSLRSLNSLNFSGNRLSGRIPASLSMMRLSLLDLSDNKLSGPIPQTLQVGAYERSFDGNPDLCSANPGKFRLCKSGTGKSGELRTLLSCFLAGLAALIACLACYFYAAKRPKSGGDDLEGSIFKEDSWDLMSFRVLTFTEQEILNGIKQENVIGKGGSGSVYKVVLPGGKELAVKHIWNARPFGGGGGGAPKSSSPMLSKQRRSSSKSPELDAEVATLSSIRHVNVVKLYCSITSEDSSLLVYEYLPNGSLWDRLHSSGWGKAELDWGTRLEIAVGAAKGLEYLHHGCERPIIHRDVKSSNILLDEFFKPRIADFGLAKVVALSDAGGRDTTQIIAGTHGYIAPEYGYTYKVNEKSDVYSFGVVLMELVTGKRPMEPEFGDNKDLVWWISNRMTSRESVMGLVDSRIPESMREEAVKMLRVAVLCTARLPALRPSMRTVVQMLEDAEPCNKLVKIVVKEEGKEPEQGKTTSLARY</sequence>
<feature type="signal peptide" evidence="18">
    <location>
        <begin position="1"/>
        <end position="25"/>
    </location>
</feature>
<dbReference type="FunFam" id="3.80.10.10:FF:000095">
    <property type="entry name" value="LRR receptor-like serine/threonine-protein kinase GSO1"/>
    <property type="match status" value="1"/>
</dbReference>
<keyword evidence="3" id="KW-0723">Serine/threonine-protein kinase</keyword>
<dbReference type="InterPro" id="IPR011009">
    <property type="entry name" value="Kinase-like_dom_sf"/>
</dbReference>
<feature type="region of interest" description="Disordered" evidence="17">
    <location>
        <begin position="707"/>
        <end position="733"/>
    </location>
</feature>
<keyword evidence="15" id="KW-0325">Glycoprotein</keyword>
<dbReference type="InterPro" id="IPR017441">
    <property type="entry name" value="Protein_kinase_ATP_BS"/>
</dbReference>
<dbReference type="InterPro" id="IPR001245">
    <property type="entry name" value="Ser-Thr/Tyr_kinase_cat_dom"/>
</dbReference>
<organism evidence="20 21">
    <name type="scientific">Aristolochia fimbriata</name>
    <name type="common">White veined hardy Dutchman's pipe vine</name>
    <dbReference type="NCBI Taxonomy" id="158543"/>
    <lineage>
        <taxon>Eukaryota</taxon>
        <taxon>Viridiplantae</taxon>
        <taxon>Streptophyta</taxon>
        <taxon>Embryophyta</taxon>
        <taxon>Tracheophyta</taxon>
        <taxon>Spermatophyta</taxon>
        <taxon>Magnoliopsida</taxon>
        <taxon>Magnoliidae</taxon>
        <taxon>Piperales</taxon>
        <taxon>Aristolochiaceae</taxon>
        <taxon>Aristolochia</taxon>
    </lineage>
</organism>
<evidence type="ECO:0000256" key="2">
    <source>
        <dbReference type="ARBA" id="ARBA00008684"/>
    </source>
</evidence>
<evidence type="ECO:0000313" key="21">
    <source>
        <dbReference type="Proteomes" id="UP000825729"/>
    </source>
</evidence>
<evidence type="ECO:0000256" key="9">
    <source>
        <dbReference type="ARBA" id="ARBA00022741"/>
    </source>
</evidence>
<dbReference type="SUPFAM" id="SSF52047">
    <property type="entry name" value="RNI-like"/>
    <property type="match status" value="1"/>
</dbReference>
<dbReference type="InterPro" id="IPR050647">
    <property type="entry name" value="Plant_LRR-RLKs"/>
</dbReference>
<evidence type="ECO:0000256" key="15">
    <source>
        <dbReference type="ARBA" id="ARBA00023180"/>
    </source>
</evidence>
<keyword evidence="21" id="KW-1185">Reference proteome</keyword>
<evidence type="ECO:0000256" key="13">
    <source>
        <dbReference type="ARBA" id="ARBA00023136"/>
    </source>
</evidence>
<feature type="domain" description="Protein kinase" evidence="19">
    <location>
        <begin position="670"/>
        <end position="976"/>
    </location>
</feature>
<feature type="chain" id="PRO_5044000779" description="Protein kinase domain-containing protein" evidence="18">
    <location>
        <begin position="26"/>
        <end position="998"/>
    </location>
</feature>
<feature type="binding site" evidence="16">
    <location>
        <position position="698"/>
    </location>
    <ligand>
        <name>ATP</name>
        <dbReference type="ChEBI" id="CHEBI:30616"/>
    </ligand>
</feature>
<dbReference type="AlphaFoldDB" id="A0AAV7DXH5"/>
<evidence type="ECO:0000256" key="11">
    <source>
        <dbReference type="ARBA" id="ARBA00022840"/>
    </source>
</evidence>
<proteinExistence type="inferred from homology"/>
<keyword evidence="8" id="KW-0677">Repeat</keyword>
<evidence type="ECO:0000256" key="16">
    <source>
        <dbReference type="PROSITE-ProRule" id="PRU10141"/>
    </source>
</evidence>
<dbReference type="SMART" id="SM00369">
    <property type="entry name" value="LRR_TYP"/>
    <property type="match status" value="6"/>
</dbReference>
<dbReference type="Gene3D" id="3.30.200.20">
    <property type="entry name" value="Phosphorylase Kinase, domain 1"/>
    <property type="match status" value="1"/>
</dbReference>
<dbReference type="CDD" id="cd14066">
    <property type="entry name" value="STKc_IRAK"/>
    <property type="match status" value="1"/>
</dbReference>
<gene>
    <name evidence="20" type="ORF">H6P81_020082</name>
</gene>
<evidence type="ECO:0000256" key="10">
    <source>
        <dbReference type="ARBA" id="ARBA00022777"/>
    </source>
</evidence>
<keyword evidence="9 16" id="KW-0547">Nucleotide-binding</keyword>
<evidence type="ECO:0000256" key="12">
    <source>
        <dbReference type="ARBA" id="ARBA00022989"/>
    </source>
</evidence>
<evidence type="ECO:0000256" key="14">
    <source>
        <dbReference type="ARBA" id="ARBA00023170"/>
    </source>
</evidence>
<keyword evidence="13" id="KW-0472">Membrane</keyword>
<dbReference type="GO" id="GO:0033612">
    <property type="term" value="F:receptor serine/threonine kinase binding"/>
    <property type="evidence" value="ECO:0007669"/>
    <property type="project" value="TreeGrafter"/>
</dbReference>
<dbReference type="InterPro" id="IPR008271">
    <property type="entry name" value="Ser/Thr_kinase_AS"/>
</dbReference>
<dbReference type="Gene3D" id="3.80.10.10">
    <property type="entry name" value="Ribonuclease Inhibitor"/>
    <property type="match status" value="4"/>
</dbReference>
<dbReference type="Gene3D" id="1.10.510.10">
    <property type="entry name" value="Transferase(Phosphotransferase) domain 1"/>
    <property type="match status" value="1"/>
</dbReference>
<dbReference type="InterPro" id="IPR003591">
    <property type="entry name" value="Leu-rich_rpt_typical-subtyp"/>
</dbReference>
<dbReference type="FunFam" id="3.80.10.10:FF:000905">
    <property type="entry name" value="Receptor-like protein kinase 7"/>
    <property type="match status" value="1"/>
</dbReference>
<accession>A0AAV7DXH5</accession>
<evidence type="ECO:0000256" key="4">
    <source>
        <dbReference type="ARBA" id="ARBA00022614"/>
    </source>
</evidence>
<dbReference type="GO" id="GO:0004674">
    <property type="term" value="F:protein serine/threonine kinase activity"/>
    <property type="evidence" value="ECO:0007669"/>
    <property type="project" value="UniProtKB-KW"/>
</dbReference>
<dbReference type="SUPFAM" id="SSF56112">
    <property type="entry name" value="Protein kinase-like (PK-like)"/>
    <property type="match status" value="1"/>
</dbReference>
<dbReference type="InterPro" id="IPR032675">
    <property type="entry name" value="LRR_dom_sf"/>
</dbReference>
<keyword evidence="7 18" id="KW-0732">Signal</keyword>
<dbReference type="InterPro" id="IPR001611">
    <property type="entry name" value="Leu-rich_rpt"/>
</dbReference>
<dbReference type="PROSITE" id="PS50011">
    <property type="entry name" value="PROTEIN_KINASE_DOM"/>
    <property type="match status" value="1"/>
</dbReference>
<dbReference type="PANTHER" id="PTHR48056:SF41">
    <property type="entry name" value="RECEPTOR-LIKE PROTEIN KINASE HAIKU2"/>
    <property type="match status" value="1"/>
</dbReference>
<dbReference type="SUPFAM" id="SSF52058">
    <property type="entry name" value="L domain-like"/>
    <property type="match status" value="1"/>
</dbReference>
<dbReference type="GO" id="GO:0005524">
    <property type="term" value="F:ATP binding"/>
    <property type="evidence" value="ECO:0007669"/>
    <property type="project" value="UniProtKB-UniRule"/>
</dbReference>
<dbReference type="FunFam" id="1.10.510.10:FF:000276">
    <property type="entry name" value="LRR receptor-like serine/threonine-protein kinase RCH1"/>
    <property type="match status" value="1"/>
</dbReference>
<evidence type="ECO:0000313" key="20">
    <source>
        <dbReference type="EMBL" id="KAG9439917.1"/>
    </source>
</evidence>
<reference evidence="20 21" key="1">
    <citation type="submission" date="2021-07" db="EMBL/GenBank/DDBJ databases">
        <title>The Aristolochia fimbriata genome: insights into angiosperm evolution, floral development and chemical biosynthesis.</title>
        <authorList>
            <person name="Jiao Y."/>
        </authorList>
    </citation>
    <scope>NUCLEOTIDE SEQUENCE [LARGE SCALE GENOMIC DNA]</scope>
    <source>
        <strain evidence="20">IBCAS-2021</strain>
        <tissue evidence="20">Leaf</tissue>
    </source>
</reference>
<dbReference type="InterPro" id="IPR000719">
    <property type="entry name" value="Prot_kinase_dom"/>
</dbReference>
<keyword evidence="14" id="KW-0675">Receptor</keyword>
<evidence type="ECO:0000256" key="7">
    <source>
        <dbReference type="ARBA" id="ARBA00022729"/>
    </source>
</evidence>
<comment type="subcellular location">
    <subcellularLocation>
        <location evidence="1">Membrane</location>
        <topology evidence="1">Single-pass membrane protein</topology>
    </subcellularLocation>
</comment>
<protein>
    <recommendedName>
        <fullName evidence="19">Protein kinase domain-containing protein</fullName>
    </recommendedName>
</protein>
<keyword evidence="10" id="KW-0418">Kinase</keyword>
<dbReference type="GO" id="GO:0001653">
    <property type="term" value="F:peptide receptor activity"/>
    <property type="evidence" value="ECO:0007669"/>
    <property type="project" value="UniProtKB-ARBA"/>
</dbReference>
<keyword evidence="5" id="KW-0808">Transferase</keyword>
<dbReference type="SMART" id="SM00220">
    <property type="entry name" value="S_TKc"/>
    <property type="match status" value="1"/>
</dbReference>
<comment type="similarity">
    <text evidence="2">Belongs to the protein kinase superfamily. Ser/Thr protein kinase family.</text>
</comment>
<evidence type="ECO:0000256" key="17">
    <source>
        <dbReference type="SAM" id="MobiDB-lite"/>
    </source>
</evidence>
<evidence type="ECO:0000256" key="1">
    <source>
        <dbReference type="ARBA" id="ARBA00004167"/>
    </source>
</evidence>
<dbReference type="Pfam" id="PF00560">
    <property type="entry name" value="LRR_1"/>
    <property type="match status" value="4"/>
</dbReference>
<dbReference type="EMBL" id="JAINDJ010000008">
    <property type="protein sequence ID" value="KAG9439917.1"/>
    <property type="molecule type" value="Genomic_DNA"/>
</dbReference>
<dbReference type="GO" id="GO:0016020">
    <property type="term" value="C:membrane"/>
    <property type="evidence" value="ECO:0007669"/>
    <property type="project" value="UniProtKB-SubCell"/>
</dbReference>
<dbReference type="Proteomes" id="UP000825729">
    <property type="component" value="Unassembled WGS sequence"/>
</dbReference>
<dbReference type="PANTHER" id="PTHR48056">
    <property type="entry name" value="LRR RECEPTOR-LIKE SERINE/THREONINE-PROTEIN KINASE-RELATED"/>
    <property type="match status" value="1"/>
</dbReference>
<dbReference type="PROSITE" id="PS00108">
    <property type="entry name" value="PROTEIN_KINASE_ST"/>
    <property type="match status" value="1"/>
</dbReference>
<keyword evidence="11 16" id="KW-0067">ATP-binding</keyword>
<keyword evidence="12" id="KW-1133">Transmembrane helix</keyword>
<evidence type="ECO:0000259" key="19">
    <source>
        <dbReference type="PROSITE" id="PS50011"/>
    </source>
</evidence>
<dbReference type="InterPro" id="IPR013210">
    <property type="entry name" value="LRR_N_plant-typ"/>
</dbReference>
<keyword evidence="4" id="KW-0433">Leucine-rich repeat</keyword>
<evidence type="ECO:0000256" key="18">
    <source>
        <dbReference type="SAM" id="SignalP"/>
    </source>
</evidence>
<name>A0AAV7DXH5_ARIFI</name>
<dbReference type="Pfam" id="PF08263">
    <property type="entry name" value="LRRNT_2"/>
    <property type="match status" value="1"/>
</dbReference>
<evidence type="ECO:0000256" key="5">
    <source>
        <dbReference type="ARBA" id="ARBA00022679"/>
    </source>
</evidence>
<comment type="caution">
    <text evidence="20">The sequence shown here is derived from an EMBL/GenBank/DDBJ whole genome shotgun (WGS) entry which is preliminary data.</text>
</comment>
<dbReference type="InterPro" id="IPR055414">
    <property type="entry name" value="LRR_R13L4/SHOC2-like"/>
</dbReference>
<evidence type="ECO:0000256" key="6">
    <source>
        <dbReference type="ARBA" id="ARBA00022692"/>
    </source>
</evidence>